<evidence type="ECO:0000256" key="3">
    <source>
        <dbReference type="ARBA" id="ARBA00022475"/>
    </source>
</evidence>
<dbReference type="Pfam" id="PF10613">
    <property type="entry name" value="Lig_chan-Glu_bd"/>
    <property type="match status" value="1"/>
</dbReference>
<dbReference type="SMART" id="SM00918">
    <property type="entry name" value="Lig_chan-Glu_bd"/>
    <property type="match status" value="1"/>
</dbReference>
<keyword evidence="7 12" id="KW-0472">Membrane</keyword>
<sequence length="372" mass="41610">MLTVAAAAARAAILAGAATAMLAPREGEWPLEGILEEVVSGPFLGRPLVMYLDLAFGLSASLMARPTLRDVHLVLVDLKAPGGAWCQRQTTEVLQTEGMVHLALLGPNSRRFFEDLAAAECRWRPAYLLLVDAWGGSPDLLTDAAFERVEWLALLTTRDSPSVPPSVVIYSLFPFAQQSQVRQTGVWDANTSLTHLFVDRFPSFEGYQFQLATWLDDNPYLYQTTEDLEGKADGLQVEMLDALGHALNFTYTLTKEPPDLMWGDLEDEAWTGMLGMVHRGEKNFTVNFFGYSLDKTHAFDASSSYWMEGFGLTLLAPPPLPRWRAAYYPFQTSVWACGGATFLLVLLIWTLQVRKQQHKFFITLSPVLYPYR</sequence>
<keyword evidence="16" id="KW-1185">Reference proteome</keyword>
<dbReference type="GO" id="GO:0015276">
    <property type="term" value="F:ligand-gated monoatomic ion channel activity"/>
    <property type="evidence" value="ECO:0007669"/>
    <property type="project" value="InterPro"/>
</dbReference>
<keyword evidence="9" id="KW-0325">Glycoprotein</keyword>
<evidence type="ECO:0000256" key="7">
    <source>
        <dbReference type="ARBA" id="ARBA00023136"/>
    </source>
</evidence>
<evidence type="ECO:0000256" key="4">
    <source>
        <dbReference type="ARBA" id="ARBA00022692"/>
    </source>
</evidence>
<feature type="transmembrane region" description="Helical" evidence="12">
    <location>
        <begin position="332"/>
        <end position="351"/>
    </location>
</feature>
<dbReference type="InterPro" id="IPR019594">
    <property type="entry name" value="Glu/Gly-bd"/>
</dbReference>
<evidence type="ECO:0000256" key="12">
    <source>
        <dbReference type="SAM" id="Phobius"/>
    </source>
</evidence>
<feature type="signal peptide" evidence="13">
    <location>
        <begin position="1"/>
        <end position="20"/>
    </location>
</feature>
<evidence type="ECO:0000256" key="11">
    <source>
        <dbReference type="ARBA" id="ARBA00023303"/>
    </source>
</evidence>
<keyword evidence="5 12" id="KW-1133">Transmembrane helix</keyword>
<keyword evidence="4 12" id="KW-0812">Transmembrane</keyword>
<dbReference type="OrthoDB" id="6373312at2759"/>
<feature type="chain" id="PRO_5022984185" evidence="13">
    <location>
        <begin position="21"/>
        <end position="372"/>
    </location>
</feature>
<organism evidence="15 16">
    <name type="scientific">Portunus trituberculatus</name>
    <name type="common">Swimming crab</name>
    <name type="synonym">Neptunus trituberculatus</name>
    <dbReference type="NCBI Taxonomy" id="210409"/>
    <lineage>
        <taxon>Eukaryota</taxon>
        <taxon>Metazoa</taxon>
        <taxon>Ecdysozoa</taxon>
        <taxon>Arthropoda</taxon>
        <taxon>Crustacea</taxon>
        <taxon>Multicrustacea</taxon>
        <taxon>Malacostraca</taxon>
        <taxon>Eumalacostraca</taxon>
        <taxon>Eucarida</taxon>
        <taxon>Decapoda</taxon>
        <taxon>Pleocyemata</taxon>
        <taxon>Brachyura</taxon>
        <taxon>Eubrachyura</taxon>
        <taxon>Portunoidea</taxon>
        <taxon>Portunidae</taxon>
        <taxon>Portuninae</taxon>
        <taxon>Portunus</taxon>
    </lineage>
</organism>
<dbReference type="GO" id="GO:0005886">
    <property type="term" value="C:plasma membrane"/>
    <property type="evidence" value="ECO:0007669"/>
    <property type="project" value="UniProtKB-SubCell"/>
</dbReference>
<proteinExistence type="predicted"/>
<name>A0A5B7H6K1_PORTR</name>
<keyword evidence="10" id="KW-1071">Ligand-gated ion channel</keyword>
<gene>
    <name evidence="15" type="primary">Grid1_4</name>
    <name evidence="15" type="ORF">E2C01_059368</name>
</gene>
<evidence type="ECO:0000313" key="16">
    <source>
        <dbReference type="Proteomes" id="UP000324222"/>
    </source>
</evidence>
<comment type="caution">
    <text evidence="15">The sequence shown here is derived from an EMBL/GenBank/DDBJ whole genome shotgun (WGS) entry which is preliminary data.</text>
</comment>
<dbReference type="PANTHER" id="PTHR42643">
    <property type="entry name" value="IONOTROPIC RECEPTOR 20A-RELATED"/>
    <property type="match status" value="1"/>
</dbReference>
<dbReference type="Gene3D" id="3.40.190.10">
    <property type="entry name" value="Periplasmic binding protein-like II"/>
    <property type="match status" value="1"/>
</dbReference>
<keyword evidence="13" id="KW-0732">Signal</keyword>
<evidence type="ECO:0000259" key="14">
    <source>
        <dbReference type="SMART" id="SM00918"/>
    </source>
</evidence>
<evidence type="ECO:0000256" key="10">
    <source>
        <dbReference type="ARBA" id="ARBA00023286"/>
    </source>
</evidence>
<keyword evidence="3" id="KW-1003">Cell membrane</keyword>
<evidence type="ECO:0000256" key="8">
    <source>
        <dbReference type="ARBA" id="ARBA00023170"/>
    </source>
</evidence>
<reference evidence="15 16" key="1">
    <citation type="submission" date="2019-05" db="EMBL/GenBank/DDBJ databases">
        <title>Another draft genome of Portunus trituberculatus and its Hox gene families provides insights of decapod evolution.</title>
        <authorList>
            <person name="Jeong J.-H."/>
            <person name="Song I."/>
            <person name="Kim S."/>
            <person name="Choi T."/>
            <person name="Kim D."/>
            <person name="Ryu S."/>
            <person name="Kim W."/>
        </authorList>
    </citation>
    <scope>NUCLEOTIDE SEQUENCE [LARGE SCALE GENOMIC DNA]</scope>
    <source>
        <tissue evidence="15">Muscle</tissue>
    </source>
</reference>
<evidence type="ECO:0000256" key="2">
    <source>
        <dbReference type="ARBA" id="ARBA00022448"/>
    </source>
</evidence>
<evidence type="ECO:0000256" key="9">
    <source>
        <dbReference type="ARBA" id="ARBA00023180"/>
    </source>
</evidence>
<protein>
    <submittedName>
        <fullName evidence="15">Glutamate receptor ionotropic, delta-1</fullName>
    </submittedName>
</protein>
<keyword evidence="8 15" id="KW-0675">Receptor</keyword>
<dbReference type="PANTHER" id="PTHR42643:SF30">
    <property type="entry name" value="IONOTROPIC RECEPTOR 40A-RELATED"/>
    <property type="match status" value="1"/>
</dbReference>
<evidence type="ECO:0000256" key="1">
    <source>
        <dbReference type="ARBA" id="ARBA00004651"/>
    </source>
</evidence>
<feature type="domain" description="Ionotropic glutamate receptor L-glutamate and glycine-binding" evidence="14">
    <location>
        <begin position="219"/>
        <end position="279"/>
    </location>
</feature>
<keyword evidence="6" id="KW-0406">Ion transport</keyword>
<dbReference type="AlphaFoldDB" id="A0A5B7H6K1"/>
<dbReference type="Proteomes" id="UP000324222">
    <property type="component" value="Unassembled WGS sequence"/>
</dbReference>
<evidence type="ECO:0000256" key="13">
    <source>
        <dbReference type="SAM" id="SignalP"/>
    </source>
</evidence>
<comment type="subcellular location">
    <subcellularLocation>
        <location evidence="1">Cell membrane</location>
        <topology evidence="1">Multi-pass membrane protein</topology>
    </subcellularLocation>
</comment>
<accession>A0A5B7H6K1</accession>
<keyword evidence="2" id="KW-0813">Transport</keyword>
<evidence type="ECO:0000256" key="5">
    <source>
        <dbReference type="ARBA" id="ARBA00022989"/>
    </source>
</evidence>
<keyword evidence="11" id="KW-0407">Ion channel</keyword>
<dbReference type="InterPro" id="IPR052192">
    <property type="entry name" value="Insect_Ionotropic_Sensory_Rcpt"/>
</dbReference>
<dbReference type="SUPFAM" id="SSF53850">
    <property type="entry name" value="Periplasmic binding protein-like II"/>
    <property type="match status" value="1"/>
</dbReference>
<dbReference type="EMBL" id="VSRR010023099">
    <property type="protein sequence ID" value="MPC65235.1"/>
    <property type="molecule type" value="Genomic_DNA"/>
</dbReference>
<evidence type="ECO:0000256" key="6">
    <source>
        <dbReference type="ARBA" id="ARBA00023065"/>
    </source>
</evidence>
<evidence type="ECO:0000313" key="15">
    <source>
        <dbReference type="EMBL" id="MPC65235.1"/>
    </source>
</evidence>